<evidence type="ECO:0000313" key="1">
    <source>
        <dbReference type="EMBL" id="CAB5343932.1"/>
    </source>
</evidence>
<dbReference type="EMBL" id="CAGKOT010000005">
    <property type="protein sequence ID" value="CAB5343932.1"/>
    <property type="molecule type" value="Genomic_DNA"/>
</dbReference>
<evidence type="ECO:0000313" key="2">
    <source>
        <dbReference type="Proteomes" id="UP000684084"/>
    </source>
</evidence>
<reference evidence="1" key="1">
    <citation type="submission" date="2020-05" db="EMBL/GenBank/DDBJ databases">
        <authorList>
            <person name="Rincon C."/>
            <person name="Sanders R I."/>
            <person name="Robbins C."/>
            <person name="Chaturvedi A."/>
        </authorList>
    </citation>
    <scope>NUCLEOTIDE SEQUENCE</scope>
    <source>
        <strain evidence="1">CHB12</strain>
    </source>
</reference>
<comment type="caution">
    <text evidence="1">The sequence shown here is derived from an EMBL/GenBank/DDBJ whole genome shotgun (WGS) entry which is preliminary data.</text>
</comment>
<dbReference type="VEuPathDB" id="FungiDB:RhiirFUN_024364"/>
<protein>
    <submittedName>
        <fullName evidence="1">Uncharacterized protein</fullName>
    </submittedName>
</protein>
<organism evidence="1 2">
    <name type="scientific">Rhizophagus irregularis</name>
    <dbReference type="NCBI Taxonomy" id="588596"/>
    <lineage>
        <taxon>Eukaryota</taxon>
        <taxon>Fungi</taxon>
        <taxon>Fungi incertae sedis</taxon>
        <taxon>Mucoromycota</taxon>
        <taxon>Glomeromycotina</taxon>
        <taxon>Glomeromycetes</taxon>
        <taxon>Glomerales</taxon>
        <taxon>Glomeraceae</taxon>
        <taxon>Rhizophagus</taxon>
    </lineage>
</organism>
<gene>
    <name evidence="1" type="ORF">CHRIB12_LOCUS3904</name>
</gene>
<dbReference type="Proteomes" id="UP000684084">
    <property type="component" value="Unassembled WGS sequence"/>
</dbReference>
<name>A0A915YV27_9GLOM</name>
<accession>A0A915YV27</accession>
<dbReference type="AlphaFoldDB" id="A0A915YV27"/>
<dbReference type="OrthoDB" id="10296217at2759"/>
<proteinExistence type="predicted"/>
<sequence>MLHQKSPCEECFSSQQQDIKRVGICRSSANFPAKIIPGDPKLRVELDNNFFTKFRDEKITDKQELEDYIKELSVREAKEGLAKYHTQKNN</sequence>